<reference evidence="8 9" key="1">
    <citation type="journal article" date="2022" name="Cell">
        <title>Repeat-based holocentromeres influence genome architecture and karyotype evolution.</title>
        <authorList>
            <person name="Hofstatter P.G."/>
            <person name="Thangavel G."/>
            <person name="Lux T."/>
            <person name="Neumann P."/>
            <person name="Vondrak T."/>
            <person name="Novak P."/>
            <person name="Zhang M."/>
            <person name="Costa L."/>
            <person name="Castellani M."/>
            <person name="Scott A."/>
            <person name="Toegelov H."/>
            <person name="Fuchs J."/>
            <person name="Mata-Sucre Y."/>
            <person name="Dias Y."/>
            <person name="Vanzela A.L.L."/>
            <person name="Huettel B."/>
            <person name="Almeida C.C.S."/>
            <person name="Simkova H."/>
            <person name="Souza G."/>
            <person name="Pedrosa-Harand A."/>
            <person name="Macas J."/>
            <person name="Mayer K.F.X."/>
            <person name="Houben A."/>
            <person name="Marques A."/>
        </authorList>
    </citation>
    <scope>NUCLEOTIDE SEQUENCE [LARGE SCALE GENOMIC DNA]</scope>
    <source>
        <strain evidence="8">RhyTen1mFocal</strain>
    </source>
</reference>
<dbReference type="AlphaFoldDB" id="A0AAD5ZKU8"/>
<proteinExistence type="inferred from homology"/>
<evidence type="ECO:0000256" key="2">
    <source>
        <dbReference type="ARBA" id="ARBA00007186"/>
    </source>
</evidence>
<evidence type="ECO:0000256" key="5">
    <source>
        <dbReference type="ARBA" id="ARBA00022801"/>
    </source>
</evidence>
<dbReference type="Proteomes" id="UP001210211">
    <property type="component" value="Unassembled WGS sequence"/>
</dbReference>
<dbReference type="Gene3D" id="2.60.40.1180">
    <property type="entry name" value="Golgi alpha-mannosidase II"/>
    <property type="match status" value="1"/>
</dbReference>
<evidence type="ECO:0000313" key="9">
    <source>
        <dbReference type="Proteomes" id="UP001210211"/>
    </source>
</evidence>
<comment type="similarity">
    <text evidence="2">Belongs to the glycosyl hydrolase 51 family.</text>
</comment>
<evidence type="ECO:0000259" key="7">
    <source>
        <dbReference type="SMART" id="SM00813"/>
    </source>
</evidence>
<sequence length="297" mass="32652">MGHPKPFKLRHISIGNQECLNGNYRANYLKFYTAIKSTYPDMKVVTNCDGSIGKLDHPADLYDLHVYTSASDMFSKAQLFDKISRNGPKAFVSEYAVTGNDAGKGTLVAALAEAAFLLGLERNSDIVAMASCAPLFVNDNDRQFNPDAIVFNSNAQFGTPSYWMQQFFKYSNSATYHPSTIQVSNYPYLLASALTWEDTNSKRKYLKLKILNYGSAAVPLNMAISGLETTISSNGGIQTVLTSSKLSDENSFQEPKKVASVVTKFSKAGAKMSVMIAPYSLTSFDLLLDKQNLRSSI</sequence>
<name>A0AAD5ZKU8_9POAL</name>
<evidence type="ECO:0000256" key="3">
    <source>
        <dbReference type="ARBA" id="ARBA00012670"/>
    </source>
</evidence>
<dbReference type="SMART" id="SM00813">
    <property type="entry name" value="Alpha-L-AF_C"/>
    <property type="match status" value="1"/>
</dbReference>
<evidence type="ECO:0000256" key="6">
    <source>
        <dbReference type="ARBA" id="ARBA00023180"/>
    </source>
</evidence>
<feature type="domain" description="Alpha-L-arabinofuranosidase C-terminal" evidence="7">
    <location>
        <begin position="93"/>
        <end position="280"/>
    </location>
</feature>
<dbReference type="Pfam" id="PF22848">
    <property type="entry name" value="ASD1_dom"/>
    <property type="match status" value="1"/>
</dbReference>
<keyword evidence="4" id="KW-0732">Signal</keyword>
<dbReference type="EC" id="3.2.1.55" evidence="3"/>
<dbReference type="GO" id="GO:0046556">
    <property type="term" value="F:alpha-L-arabinofuranosidase activity"/>
    <property type="evidence" value="ECO:0007669"/>
    <property type="project" value="UniProtKB-EC"/>
</dbReference>
<evidence type="ECO:0000313" key="8">
    <source>
        <dbReference type="EMBL" id="KAJ3699708.1"/>
    </source>
</evidence>
<dbReference type="EMBL" id="JAMRDG010000001">
    <property type="protein sequence ID" value="KAJ3699708.1"/>
    <property type="molecule type" value="Genomic_DNA"/>
</dbReference>
<dbReference type="Pfam" id="PF06964">
    <property type="entry name" value="Alpha-L-AF_C"/>
    <property type="match status" value="1"/>
</dbReference>
<dbReference type="Gene3D" id="3.20.20.80">
    <property type="entry name" value="Glycosidases"/>
    <property type="match status" value="1"/>
</dbReference>
<dbReference type="SUPFAM" id="SSF51445">
    <property type="entry name" value="(Trans)glycosidases"/>
    <property type="match status" value="1"/>
</dbReference>
<comment type="catalytic activity">
    <reaction evidence="1">
        <text>Hydrolysis of terminal non-reducing alpha-L-arabinofuranoside residues in alpha-L-arabinosides.</text>
        <dbReference type="EC" id="3.2.1.55"/>
    </reaction>
</comment>
<keyword evidence="9" id="KW-1185">Reference proteome</keyword>
<protein>
    <recommendedName>
        <fullName evidence="3">non-reducing end alpha-L-arabinofuranosidase</fullName>
        <ecNumber evidence="3">3.2.1.55</ecNumber>
    </recommendedName>
</protein>
<dbReference type="PANTHER" id="PTHR31776">
    <property type="entry name" value="ALPHA-L-ARABINOFURANOSIDASE 1"/>
    <property type="match status" value="1"/>
</dbReference>
<dbReference type="PANTHER" id="PTHR31776:SF0">
    <property type="entry name" value="ALPHA-L-ARABINOFURANOSIDASE 1"/>
    <property type="match status" value="1"/>
</dbReference>
<evidence type="ECO:0000256" key="1">
    <source>
        <dbReference type="ARBA" id="ARBA00001462"/>
    </source>
</evidence>
<dbReference type="InterPro" id="IPR051563">
    <property type="entry name" value="Glycosyl_Hydrolase_51"/>
</dbReference>
<dbReference type="GO" id="GO:0046373">
    <property type="term" value="P:L-arabinose metabolic process"/>
    <property type="evidence" value="ECO:0007669"/>
    <property type="project" value="InterPro"/>
</dbReference>
<dbReference type="InterPro" id="IPR010720">
    <property type="entry name" value="Alpha-L-AF_C"/>
</dbReference>
<dbReference type="InterPro" id="IPR055235">
    <property type="entry name" value="ASD1_cat"/>
</dbReference>
<evidence type="ECO:0000256" key="4">
    <source>
        <dbReference type="ARBA" id="ARBA00022729"/>
    </source>
</evidence>
<dbReference type="InterPro" id="IPR013780">
    <property type="entry name" value="Glyco_hydro_b"/>
</dbReference>
<accession>A0AAD5ZKU8</accession>
<keyword evidence="6" id="KW-0325">Glycoprotein</keyword>
<organism evidence="8 9">
    <name type="scientific">Rhynchospora tenuis</name>
    <dbReference type="NCBI Taxonomy" id="198213"/>
    <lineage>
        <taxon>Eukaryota</taxon>
        <taxon>Viridiplantae</taxon>
        <taxon>Streptophyta</taxon>
        <taxon>Embryophyta</taxon>
        <taxon>Tracheophyta</taxon>
        <taxon>Spermatophyta</taxon>
        <taxon>Magnoliopsida</taxon>
        <taxon>Liliopsida</taxon>
        <taxon>Poales</taxon>
        <taxon>Cyperaceae</taxon>
        <taxon>Cyperoideae</taxon>
        <taxon>Rhynchosporeae</taxon>
        <taxon>Rhynchospora</taxon>
    </lineage>
</organism>
<dbReference type="InterPro" id="IPR017853">
    <property type="entry name" value="GH"/>
</dbReference>
<keyword evidence="5" id="KW-0378">Hydrolase</keyword>
<comment type="caution">
    <text evidence="8">The sequence shown here is derived from an EMBL/GenBank/DDBJ whole genome shotgun (WGS) entry which is preliminary data.</text>
</comment>
<gene>
    <name evidence="8" type="ORF">LUZ61_003413</name>
</gene>